<dbReference type="Gene3D" id="3.80.10.10">
    <property type="entry name" value="Ribonuclease Inhibitor"/>
    <property type="match status" value="5"/>
</dbReference>
<dbReference type="FunFam" id="3.80.10.10:FF:000234">
    <property type="entry name" value="Probable inactive receptor kinase RLK902"/>
    <property type="match status" value="1"/>
</dbReference>
<evidence type="ECO:0000313" key="21">
    <source>
        <dbReference type="EMBL" id="WOG99706.1"/>
    </source>
</evidence>
<name>A0AAF1B0S5_DAUCS</name>
<feature type="chain" id="PRO_5041914991" description="non-specific serine/threonine protein kinase" evidence="19">
    <location>
        <begin position="32"/>
        <end position="965"/>
    </location>
</feature>
<keyword evidence="5" id="KW-0723">Serine/threonine-protein kinase</keyword>
<dbReference type="InterPro" id="IPR032675">
    <property type="entry name" value="LRR_dom_sf"/>
</dbReference>
<dbReference type="GO" id="GO:0051707">
    <property type="term" value="P:response to other organism"/>
    <property type="evidence" value="ECO:0007669"/>
    <property type="project" value="UniProtKB-ARBA"/>
</dbReference>
<dbReference type="FunFam" id="3.80.10.10:FF:000215">
    <property type="entry name" value="Receptor-like protein kinase HSL1"/>
    <property type="match status" value="1"/>
</dbReference>
<feature type="domain" description="Protein kinase" evidence="20">
    <location>
        <begin position="676"/>
        <end position="956"/>
    </location>
</feature>
<dbReference type="GO" id="GO:0005886">
    <property type="term" value="C:plasma membrane"/>
    <property type="evidence" value="ECO:0007669"/>
    <property type="project" value="UniProtKB-SubCell"/>
</dbReference>
<dbReference type="InterPro" id="IPR001611">
    <property type="entry name" value="Leu-rich_rpt"/>
</dbReference>
<evidence type="ECO:0000256" key="17">
    <source>
        <dbReference type="PROSITE-ProRule" id="PRU10141"/>
    </source>
</evidence>
<dbReference type="InterPro" id="IPR011009">
    <property type="entry name" value="Kinase-like_dom_sf"/>
</dbReference>
<dbReference type="GO" id="GO:0006952">
    <property type="term" value="P:defense response"/>
    <property type="evidence" value="ECO:0007669"/>
    <property type="project" value="UniProtKB-ARBA"/>
</dbReference>
<evidence type="ECO:0000256" key="11">
    <source>
        <dbReference type="ARBA" id="ARBA00022741"/>
    </source>
</evidence>
<proteinExistence type="inferred from homology"/>
<feature type="transmembrane region" description="Helical" evidence="18">
    <location>
        <begin position="615"/>
        <end position="638"/>
    </location>
</feature>
<dbReference type="SMART" id="SM00220">
    <property type="entry name" value="S_TKc"/>
    <property type="match status" value="1"/>
</dbReference>
<keyword evidence="11 17" id="KW-0547">Nucleotide-binding</keyword>
<dbReference type="GO" id="GO:0005524">
    <property type="term" value="F:ATP binding"/>
    <property type="evidence" value="ECO:0007669"/>
    <property type="project" value="UniProtKB-UniRule"/>
</dbReference>
<dbReference type="PANTHER" id="PTHR48056">
    <property type="entry name" value="LRR RECEPTOR-LIKE SERINE/THREONINE-PROTEIN KINASE-RELATED"/>
    <property type="match status" value="1"/>
</dbReference>
<evidence type="ECO:0000256" key="19">
    <source>
        <dbReference type="SAM" id="SignalP"/>
    </source>
</evidence>
<keyword evidence="10" id="KW-0677">Repeat</keyword>
<dbReference type="InterPro" id="IPR055414">
    <property type="entry name" value="LRR_R13L4/SHOC2-like"/>
</dbReference>
<dbReference type="InterPro" id="IPR017441">
    <property type="entry name" value="Protein_kinase_ATP_BS"/>
</dbReference>
<evidence type="ECO:0000256" key="10">
    <source>
        <dbReference type="ARBA" id="ARBA00022737"/>
    </source>
</evidence>
<keyword evidence="13 17" id="KW-0067">ATP-binding</keyword>
<dbReference type="SUPFAM" id="SSF52058">
    <property type="entry name" value="L domain-like"/>
    <property type="match status" value="1"/>
</dbReference>
<dbReference type="GO" id="GO:0009791">
    <property type="term" value="P:post-embryonic development"/>
    <property type="evidence" value="ECO:0007669"/>
    <property type="project" value="UniProtKB-ARBA"/>
</dbReference>
<evidence type="ECO:0000256" key="8">
    <source>
        <dbReference type="ARBA" id="ARBA00022692"/>
    </source>
</evidence>
<dbReference type="SMART" id="SM00369">
    <property type="entry name" value="LRR_TYP"/>
    <property type="match status" value="5"/>
</dbReference>
<dbReference type="SUPFAM" id="SSF52047">
    <property type="entry name" value="RNI-like"/>
    <property type="match status" value="1"/>
</dbReference>
<dbReference type="Pfam" id="PF00560">
    <property type="entry name" value="LRR_1"/>
    <property type="match status" value="1"/>
</dbReference>
<feature type="signal peptide" evidence="19">
    <location>
        <begin position="1"/>
        <end position="31"/>
    </location>
</feature>
<evidence type="ECO:0000256" key="3">
    <source>
        <dbReference type="ARBA" id="ARBA00012513"/>
    </source>
</evidence>
<keyword evidence="12" id="KW-0418">Kinase</keyword>
<dbReference type="EC" id="2.7.11.1" evidence="3"/>
<dbReference type="KEGG" id="dcr:108221097"/>
<dbReference type="InterPro" id="IPR008271">
    <property type="entry name" value="Ser/Thr_kinase_AS"/>
</dbReference>
<dbReference type="PROSITE" id="PS50011">
    <property type="entry name" value="PROTEIN_KINASE_DOM"/>
    <property type="match status" value="1"/>
</dbReference>
<keyword evidence="22" id="KW-1185">Reference proteome</keyword>
<dbReference type="InterPro" id="IPR003591">
    <property type="entry name" value="Leu-rich_rpt_typical-subtyp"/>
</dbReference>
<keyword evidence="16" id="KW-0325">Glycoprotein</keyword>
<keyword evidence="7" id="KW-0808">Transferase</keyword>
<dbReference type="Gene3D" id="1.10.510.10">
    <property type="entry name" value="Transferase(Phosphotransferase) domain 1"/>
    <property type="match status" value="1"/>
</dbReference>
<evidence type="ECO:0000256" key="13">
    <source>
        <dbReference type="ARBA" id="ARBA00022840"/>
    </source>
</evidence>
<keyword evidence="8 18" id="KW-0812">Transmembrane</keyword>
<dbReference type="Proteomes" id="UP000077755">
    <property type="component" value="Chromosome 5"/>
</dbReference>
<dbReference type="Gene3D" id="3.30.200.20">
    <property type="entry name" value="Phosphorylase Kinase, domain 1"/>
    <property type="match status" value="1"/>
</dbReference>
<keyword evidence="4" id="KW-1003">Cell membrane</keyword>
<sequence length="965" mass="108090">MTFLATMSPFSLQFFVTLFVFNLFTPHVTQSLEGRALLEFKKQLIDPLHHLDSWRASNPPCQFFGVSCDKNTGKVTGITLESKSLAGHISPSISVLQSLSVLVLPLNSIMGVIPADLASCSKLKVLNVTRNKMNGSLPDLSKLIDLEVLDLSGNQFSGRFPTWVGNLTNLVALGLGHNNYEQGEIPERIGYLKNLTWLYLSGSNLSGEIPESIFNLQALETLDICKNMITGSLPKRLWKLRKIKKIELYENQLTGRIPPQLATLNLLEEFDISSNQMYGTLPPQIGNMKNLTVFQLYKNNFSGELPRGFSDMHNLVNFSIYKNSFSGAFPENLGRFSPLITIDISENKFKGYLPKFMCTNGNLQFLLAGENNFSGEVSDNYARCKSLIRLRINKNQLSGKIPDGLWALPSATIIDFSDNDFSGGIATDIGNAITLGELLLMNNRFSGNLPKELGKLTNLQKLDLSNNYFCGTIPSGISALKQLSYLHLKDNLFTGAIPADLSKCSALVDLNLASNSLTFEIPESFSQISSLNSLNLSRNKLSGSIPKDLEKLKLSSIDFSNNHLSGKIHSDLLRMGGGQAFVGNKKLCVSQYMNSQRNLRLNACEKKYKHIYKHMIVIFSLTFVCVVSGLLVLCYKYIIREENDTTKDLEKKVVDSQWKIEIFHPVQFDAEDICNVSEDNLIGTGSTGKVYRLDTEKAEGVVAVKQLWEGKANKVLAAEIEILGKIRHRNILKLYAWLTNRASNFLVFEYMVNGNLFQALHRTMEDGRPLLDWNRRYRIAIGAARGIYYLHSDCSPAIIHRDIKSANILLDEDYEAKIADFGVAKVVDDSLNDSGSNCFAGTHGYIAPELAYTPKMTEKCDVYSFGVVLLELVTGRKALEEINGEQRDIVTWVSAYLDRYQQVFEVLDHKLCLDHHENEMTKVLKISTLCTRKRPSLRPDMRDVVKMLIDAKHPGFKLKEKHVTG</sequence>
<protein>
    <recommendedName>
        <fullName evidence="3">non-specific serine/threonine protein kinase</fullName>
        <ecNumber evidence="3">2.7.11.1</ecNumber>
    </recommendedName>
</protein>
<dbReference type="SUPFAM" id="SSF56112">
    <property type="entry name" value="Protein kinase-like (PK-like)"/>
    <property type="match status" value="1"/>
</dbReference>
<keyword evidence="15 18" id="KW-0472">Membrane</keyword>
<dbReference type="GO" id="GO:0033612">
    <property type="term" value="F:receptor serine/threonine kinase binding"/>
    <property type="evidence" value="ECO:0007669"/>
    <property type="project" value="TreeGrafter"/>
</dbReference>
<dbReference type="Pfam" id="PF13855">
    <property type="entry name" value="LRR_8"/>
    <property type="match status" value="1"/>
</dbReference>
<evidence type="ECO:0000256" key="12">
    <source>
        <dbReference type="ARBA" id="ARBA00022777"/>
    </source>
</evidence>
<evidence type="ECO:0000256" key="1">
    <source>
        <dbReference type="ARBA" id="ARBA00004251"/>
    </source>
</evidence>
<dbReference type="FunFam" id="3.80.10.10:FF:000453">
    <property type="entry name" value="Leucine-rich receptor-like protein kinase family protein"/>
    <property type="match status" value="1"/>
</dbReference>
<keyword evidence="14 18" id="KW-1133">Transmembrane helix</keyword>
<gene>
    <name evidence="21" type="ORF">DCAR_0519061</name>
</gene>
<dbReference type="InterPro" id="IPR013210">
    <property type="entry name" value="LRR_N_plant-typ"/>
</dbReference>
<dbReference type="PROSITE" id="PS51450">
    <property type="entry name" value="LRR"/>
    <property type="match status" value="1"/>
</dbReference>
<evidence type="ECO:0000256" key="15">
    <source>
        <dbReference type="ARBA" id="ARBA00023136"/>
    </source>
</evidence>
<evidence type="ECO:0000256" key="9">
    <source>
        <dbReference type="ARBA" id="ARBA00022729"/>
    </source>
</evidence>
<dbReference type="EMBL" id="CP093347">
    <property type="protein sequence ID" value="WOG99706.1"/>
    <property type="molecule type" value="Genomic_DNA"/>
</dbReference>
<evidence type="ECO:0000256" key="18">
    <source>
        <dbReference type="SAM" id="Phobius"/>
    </source>
</evidence>
<evidence type="ECO:0000256" key="4">
    <source>
        <dbReference type="ARBA" id="ARBA00022475"/>
    </source>
</evidence>
<dbReference type="PROSITE" id="PS00107">
    <property type="entry name" value="PROTEIN_KINASE_ATP"/>
    <property type="match status" value="1"/>
</dbReference>
<dbReference type="Pfam" id="PF08263">
    <property type="entry name" value="LRRNT_2"/>
    <property type="match status" value="1"/>
</dbReference>
<accession>A0AAF1B0S5</accession>
<dbReference type="GO" id="GO:0004674">
    <property type="term" value="F:protein serine/threonine kinase activity"/>
    <property type="evidence" value="ECO:0007669"/>
    <property type="project" value="UniProtKB-KW"/>
</dbReference>
<dbReference type="FunFam" id="1.10.510.10:FF:000365">
    <property type="entry name" value="Leucine-rich repeat receptor-like serine/threonine-protein kinase At1g17230"/>
    <property type="match status" value="1"/>
</dbReference>
<dbReference type="AlphaFoldDB" id="A0AAF1B0S5"/>
<dbReference type="InterPro" id="IPR000719">
    <property type="entry name" value="Prot_kinase_dom"/>
</dbReference>
<evidence type="ECO:0000313" key="22">
    <source>
        <dbReference type="Proteomes" id="UP000077755"/>
    </source>
</evidence>
<reference evidence="21" key="1">
    <citation type="journal article" date="2016" name="Nat. Genet.">
        <title>A high-quality carrot genome assembly provides new insights into carotenoid accumulation and asterid genome evolution.</title>
        <authorList>
            <person name="Iorizzo M."/>
            <person name="Ellison S."/>
            <person name="Senalik D."/>
            <person name="Zeng P."/>
            <person name="Satapoomin P."/>
            <person name="Huang J."/>
            <person name="Bowman M."/>
            <person name="Iovene M."/>
            <person name="Sanseverino W."/>
            <person name="Cavagnaro P."/>
            <person name="Yildiz M."/>
            <person name="Macko-Podgorni A."/>
            <person name="Moranska E."/>
            <person name="Grzebelus E."/>
            <person name="Grzebelus D."/>
            <person name="Ashrafi H."/>
            <person name="Zheng Z."/>
            <person name="Cheng S."/>
            <person name="Spooner D."/>
            <person name="Van Deynze A."/>
            <person name="Simon P."/>
        </authorList>
    </citation>
    <scope>NUCLEOTIDE SEQUENCE</scope>
    <source>
        <tissue evidence="21">Leaf</tissue>
    </source>
</reference>
<dbReference type="Pfam" id="PF23598">
    <property type="entry name" value="LRR_14"/>
    <property type="match status" value="1"/>
</dbReference>
<keyword evidence="6" id="KW-0433">Leucine-rich repeat</keyword>
<dbReference type="PANTHER" id="PTHR48056:SF20">
    <property type="entry name" value="PROTEIN KINASE DOMAIN-CONTAINING PROTEIN"/>
    <property type="match status" value="1"/>
</dbReference>
<dbReference type="InterPro" id="IPR050647">
    <property type="entry name" value="Plant_LRR-RLKs"/>
</dbReference>
<evidence type="ECO:0000256" key="2">
    <source>
        <dbReference type="ARBA" id="ARBA00008684"/>
    </source>
</evidence>
<reference evidence="21" key="2">
    <citation type="submission" date="2022-03" db="EMBL/GenBank/DDBJ databases">
        <title>Draft title - Genomic analysis of global carrot germplasm unveils the trajectory of domestication and the origin of high carotenoid orange carrot.</title>
        <authorList>
            <person name="Iorizzo M."/>
            <person name="Ellison S."/>
            <person name="Senalik D."/>
            <person name="Macko-Podgorni A."/>
            <person name="Grzebelus D."/>
            <person name="Bostan H."/>
            <person name="Rolling W."/>
            <person name="Curaba J."/>
            <person name="Simon P."/>
        </authorList>
    </citation>
    <scope>NUCLEOTIDE SEQUENCE</scope>
    <source>
        <tissue evidence="21">Leaf</tissue>
    </source>
</reference>
<keyword evidence="9 19" id="KW-0732">Signal</keyword>
<dbReference type="Pfam" id="PF00069">
    <property type="entry name" value="Pkinase"/>
    <property type="match status" value="1"/>
</dbReference>
<organism evidence="21 22">
    <name type="scientific">Daucus carota subsp. sativus</name>
    <name type="common">Carrot</name>
    <dbReference type="NCBI Taxonomy" id="79200"/>
    <lineage>
        <taxon>Eukaryota</taxon>
        <taxon>Viridiplantae</taxon>
        <taxon>Streptophyta</taxon>
        <taxon>Embryophyta</taxon>
        <taxon>Tracheophyta</taxon>
        <taxon>Spermatophyta</taxon>
        <taxon>Magnoliopsida</taxon>
        <taxon>eudicotyledons</taxon>
        <taxon>Gunneridae</taxon>
        <taxon>Pentapetalae</taxon>
        <taxon>asterids</taxon>
        <taxon>campanulids</taxon>
        <taxon>Apiales</taxon>
        <taxon>Apiaceae</taxon>
        <taxon>Apioideae</taxon>
        <taxon>Scandiceae</taxon>
        <taxon>Daucinae</taxon>
        <taxon>Daucus</taxon>
        <taxon>Daucus sect. Daucus</taxon>
    </lineage>
</organism>
<evidence type="ECO:0000256" key="6">
    <source>
        <dbReference type="ARBA" id="ARBA00022614"/>
    </source>
</evidence>
<comment type="similarity">
    <text evidence="2">Belongs to the protein kinase superfamily. Ser/Thr protein kinase family.</text>
</comment>
<evidence type="ECO:0000256" key="16">
    <source>
        <dbReference type="ARBA" id="ARBA00023180"/>
    </source>
</evidence>
<dbReference type="PROSITE" id="PS00108">
    <property type="entry name" value="PROTEIN_KINASE_ST"/>
    <property type="match status" value="1"/>
</dbReference>
<evidence type="ECO:0000256" key="5">
    <source>
        <dbReference type="ARBA" id="ARBA00022527"/>
    </source>
</evidence>
<evidence type="ECO:0000256" key="7">
    <source>
        <dbReference type="ARBA" id="ARBA00022679"/>
    </source>
</evidence>
<feature type="binding site" evidence="17">
    <location>
        <position position="705"/>
    </location>
    <ligand>
        <name>ATP</name>
        <dbReference type="ChEBI" id="CHEBI:30616"/>
    </ligand>
</feature>
<evidence type="ECO:0000259" key="20">
    <source>
        <dbReference type="PROSITE" id="PS50011"/>
    </source>
</evidence>
<comment type="subcellular location">
    <subcellularLocation>
        <location evidence="1">Cell membrane</location>
        <topology evidence="1">Single-pass type I membrane protein</topology>
    </subcellularLocation>
</comment>
<evidence type="ECO:0000256" key="14">
    <source>
        <dbReference type="ARBA" id="ARBA00022989"/>
    </source>
</evidence>